<organism evidence="2 3">
    <name type="scientific">Georgenia deserti</name>
    <dbReference type="NCBI Taxonomy" id="2093781"/>
    <lineage>
        <taxon>Bacteria</taxon>
        <taxon>Bacillati</taxon>
        <taxon>Actinomycetota</taxon>
        <taxon>Actinomycetes</taxon>
        <taxon>Micrococcales</taxon>
        <taxon>Bogoriellaceae</taxon>
        <taxon>Georgenia</taxon>
    </lineage>
</organism>
<name>A0ABW4L2P4_9MICO</name>
<sequence length="258" mass="26787">MSIDDAGRPVGGGASFPGGVSVSHLKVYDWPAPDLDGVTGGGSPHLHTVSGEAYVVLGGHGRVQTISSEGYAEQELRAGTVFWFTPGTVHRLVNDGDLEILVVMQNAGLPEAGDAVLTMPSQILADPDRYAEAVALPVAGAAPEEIAAAARRRRDLALEGYATLRADLERDGIDALHRLHEAAAQLVRAKVPGWQQTWAGSVGAQARAAEDAMTSLAQGLAGHLAGAATHVTTARPGPRTAGMCGWLRTYPLPPLAEA</sequence>
<dbReference type="Proteomes" id="UP001597277">
    <property type="component" value="Unassembled WGS sequence"/>
</dbReference>
<dbReference type="InterPro" id="IPR014710">
    <property type="entry name" value="RmlC-like_jellyroll"/>
</dbReference>
<dbReference type="Gene3D" id="2.60.120.10">
    <property type="entry name" value="Jelly Rolls"/>
    <property type="match status" value="1"/>
</dbReference>
<accession>A0ABW4L2P4</accession>
<dbReference type="RefSeq" id="WP_388004186.1">
    <property type="nucleotide sequence ID" value="NZ_JBHUEE010000003.1"/>
</dbReference>
<dbReference type="Pfam" id="PF07883">
    <property type="entry name" value="Cupin_2"/>
    <property type="match status" value="1"/>
</dbReference>
<evidence type="ECO:0000313" key="3">
    <source>
        <dbReference type="Proteomes" id="UP001597277"/>
    </source>
</evidence>
<evidence type="ECO:0000313" key="2">
    <source>
        <dbReference type="EMBL" id="MFD1717590.1"/>
    </source>
</evidence>
<dbReference type="EMBL" id="JBHUEE010000003">
    <property type="protein sequence ID" value="MFD1717590.1"/>
    <property type="molecule type" value="Genomic_DNA"/>
</dbReference>
<protein>
    <submittedName>
        <fullName evidence="2">Cupin domain-containing protein</fullName>
    </submittedName>
</protein>
<gene>
    <name evidence="2" type="ORF">ACFSE6_07085</name>
</gene>
<dbReference type="InterPro" id="IPR011051">
    <property type="entry name" value="RmlC_Cupin_sf"/>
</dbReference>
<dbReference type="SUPFAM" id="SSF51182">
    <property type="entry name" value="RmlC-like cupins"/>
    <property type="match status" value="1"/>
</dbReference>
<proteinExistence type="predicted"/>
<keyword evidence="3" id="KW-1185">Reference proteome</keyword>
<dbReference type="InterPro" id="IPR013096">
    <property type="entry name" value="Cupin_2"/>
</dbReference>
<feature type="domain" description="Cupin type-2" evidence="1">
    <location>
        <begin position="41"/>
        <end position="103"/>
    </location>
</feature>
<reference evidence="3" key="1">
    <citation type="journal article" date="2019" name="Int. J. Syst. Evol. Microbiol.">
        <title>The Global Catalogue of Microorganisms (GCM) 10K type strain sequencing project: providing services to taxonomists for standard genome sequencing and annotation.</title>
        <authorList>
            <consortium name="The Broad Institute Genomics Platform"/>
            <consortium name="The Broad Institute Genome Sequencing Center for Infectious Disease"/>
            <person name="Wu L."/>
            <person name="Ma J."/>
        </authorList>
    </citation>
    <scope>NUCLEOTIDE SEQUENCE [LARGE SCALE GENOMIC DNA]</scope>
    <source>
        <strain evidence="3">JCM 17130</strain>
    </source>
</reference>
<comment type="caution">
    <text evidence="2">The sequence shown here is derived from an EMBL/GenBank/DDBJ whole genome shotgun (WGS) entry which is preliminary data.</text>
</comment>
<evidence type="ECO:0000259" key="1">
    <source>
        <dbReference type="Pfam" id="PF07883"/>
    </source>
</evidence>